<dbReference type="EMBL" id="LAZR01007975">
    <property type="protein sequence ID" value="KKM81719.1"/>
    <property type="molecule type" value="Genomic_DNA"/>
</dbReference>
<reference evidence="1" key="1">
    <citation type="journal article" date="2015" name="Nature">
        <title>Complex archaea that bridge the gap between prokaryotes and eukaryotes.</title>
        <authorList>
            <person name="Spang A."/>
            <person name="Saw J.H."/>
            <person name="Jorgensen S.L."/>
            <person name="Zaremba-Niedzwiedzka K."/>
            <person name="Martijn J."/>
            <person name="Lind A.E."/>
            <person name="van Eijk R."/>
            <person name="Schleper C."/>
            <person name="Guy L."/>
            <person name="Ettema T.J."/>
        </authorList>
    </citation>
    <scope>NUCLEOTIDE SEQUENCE</scope>
</reference>
<accession>A0A0F9KHV7</accession>
<name>A0A0F9KHV7_9ZZZZ</name>
<dbReference type="Gene3D" id="3.40.50.150">
    <property type="entry name" value="Vaccinia Virus protein VP39"/>
    <property type="match status" value="1"/>
</dbReference>
<dbReference type="AlphaFoldDB" id="A0A0F9KHV7"/>
<protein>
    <submittedName>
        <fullName evidence="1">Uncharacterized protein</fullName>
    </submittedName>
</protein>
<dbReference type="Pfam" id="PF13489">
    <property type="entry name" value="Methyltransf_23"/>
    <property type="match status" value="1"/>
</dbReference>
<dbReference type="PANTHER" id="PTHR43861">
    <property type="entry name" value="TRANS-ACONITATE 2-METHYLTRANSFERASE-RELATED"/>
    <property type="match status" value="1"/>
</dbReference>
<evidence type="ECO:0000313" key="1">
    <source>
        <dbReference type="EMBL" id="KKM81719.1"/>
    </source>
</evidence>
<gene>
    <name evidence="1" type="ORF">LCGC14_1326980</name>
</gene>
<organism evidence="1">
    <name type="scientific">marine sediment metagenome</name>
    <dbReference type="NCBI Taxonomy" id="412755"/>
    <lineage>
        <taxon>unclassified sequences</taxon>
        <taxon>metagenomes</taxon>
        <taxon>ecological metagenomes</taxon>
    </lineage>
</organism>
<sequence length="328" mass="37773">MKPDKNYYLDGWNGNYHYGDLPAILGIQVKYIICMAAPERVYKAQQKKTAANVKLPRPLDNIRITTQHSIAVALTYDDNPAFADTTTFPPKFFEKTEWLSRWMEINLYGQLKGKGEYQDVELSDRTITGLSRSYLTWERLEKLLDFKGKRIVDYGCNLGYFCFKAENAGAIAITGIDVSPAVLATTRSIAMVKNSKVHFVVAELKDYKPIPADIIMALNVLHHLNHDAGILKRIFKNARTVVLELPELDLVKVDSIAKLYGFGYPVISNSHRQGRVIAVYSHLENQPVVLKKYVYHRRYEALKWWAIRTASQHFPFKGLKRRIWRMFK</sequence>
<dbReference type="SUPFAM" id="SSF53335">
    <property type="entry name" value="S-adenosyl-L-methionine-dependent methyltransferases"/>
    <property type="match status" value="1"/>
</dbReference>
<dbReference type="InterPro" id="IPR029063">
    <property type="entry name" value="SAM-dependent_MTases_sf"/>
</dbReference>
<proteinExistence type="predicted"/>
<comment type="caution">
    <text evidence="1">The sequence shown here is derived from an EMBL/GenBank/DDBJ whole genome shotgun (WGS) entry which is preliminary data.</text>
</comment>
<dbReference type="CDD" id="cd02440">
    <property type="entry name" value="AdoMet_MTases"/>
    <property type="match status" value="1"/>
</dbReference>